<dbReference type="InterPro" id="IPR027417">
    <property type="entry name" value="P-loop_NTPase"/>
</dbReference>
<dbReference type="PANTHER" id="PTHR10039">
    <property type="entry name" value="AMELOGENIN"/>
    <property type="match status" value="1"/>
</dbReference>
<comment type="caution">
    <text evidence="4">The sequence shown here is derived from an EMBL/GenBank/DDBJ whole genome shotgun (WGS) entry which is preliminary data.</text>
</comment>
<dbReference type="OMA" id="THEKAER"/>
<sequence length="643" mass="73568">MDIPKVSRAPTRRITFYDGPDSPFINRRSSTFTERKTAETGKPTRGASGPADKTLENAEAEQDYSGALMLWNSEISKLTESQLDVFLRSYSSNDSLQDYMERLHDAISKREESSKILWFAKKVRPAYEFVKNFTPVASAASEISPVPFSAILGGITCILSVGVKVDEYQSKMVETLDRMMFQLDLLKDYKSEDLLEHNTKVEASQVTVTTDILKFCVAAAKALFNKNGKPHNALLHLLHLQLKDFNTTFGSIEAEFSRHLQELQDRRRLHDSRQLRRVYRIVNKMENDSEGDRVERKTAAIGELEAREKKNAEERHQRVLHWLHFVPFTAIQDTTYCNRVDETGDWLLENLEFQNWRQGVEPAGLWIHGKAGSGKSFLAARVINDLKHSTKLPVGLTYNGLLSSLLRQLYDHLSLNQDVTSLENRARSSSEGVTRSELKEWIQVVISRLRSCFVIIDGLDECQFLGEDEFEDMCRFIASLASPKDHSLGTKVIVFSRPNYNAISNALSTFNEMPIDKGANDADMKLFITKKIDKIHLKRSQDHRRDQIKETIRQQADGMFLWVDLRVKDLQHLYSAKKIQKALETPSKGLDSLYRESMKRIPEAVREQAFKALLWLAYSRKSLSKSELLEALAEAIFNSYMRP</sequence>
<dbReference type="Gene3D" id="3.40.50.300">
    <property type="entry name" value="P-loop containing nucleotide triphosphate hydrolases"/>
    <property type="match status" value="1"/>
</dbReference>
<name>T0LYJ4_COLGC</name>
<evidence type="ECO:0000313" key="5">
    <source>
        <dbReference type="Proteomes" id="UP000015530"/>
    </source>
</evidence>
<dbReference type="Pfam" id="PF24883">
    <property type="entry name" value="NPHP3_N"/>
    <property type="match status" value="1"/>
</dbReference>
<feature type="region of interest" description="Disordered" evidence="2">
    <location>
        <begin position="1"/>
        <end position="52"/>
    </location>
</feature>
<dbReference type="SUPFAM" id="SSF52540">
    <property type="entry name" value="P-loop containing nucleoside triphosphate hydrolases"/>
    <property type="match status" value="1"/>
</dbReference>
<dbReference type="EMBL" id="AMYD01000687">
    <property type="protein sequence ID" value="EQB56641.1"/>
    <property type="molecule type" value="Genomic_DNA"/>
</dbReference>
<evidence type="ECO:0000256" key="2">
    <source>
        <dbReference type="SAM" id="MobiDB-lite"/>
    </source>
</evidence>
<dbReference type="Proteomes" id="UP000015530">
    <property type="component" value="Unassembled WGS sequence"/>
</dbReference>
<dbReference type="HOGENOM" id="CLU_425780_0_0_1"/>
<dbReference type="STRING" id="1237896.T0LYJ4"/>
<evidence type="ECO:0000313" key="4">
    <source>
        <dbReference type="EMBL" id="EQB56641.1"/>
    </source>
</evidence>
<dbReference type="PANTHER" id="PTHR10039:SF17">
    <property type="entry name" value="FUNGAL STAND N-TERMINAL GOODBYE DOMAIN-CONTAINING PROTEIN-RELATED"/>
    <property type="match status" value="1"/>
</dbReference>
<protein>
    <recommendedName>
        <fullName evidence="3">Nephrocystin 3-like N-terminal domain-containing protein</fullName>
    </recommendedName>
</protein>
<organism evidence="4 5">
    <name type="scientific">Colletotrichum gloeosporioides (strain Cg-14)</name>
    <name type="common">Anthracnose fungus</name>
    <name type="synonym">Glomerella cingulata</name>
    <dbReference type="NCBI Taxonomy" id="1237896"/>
    <lineage>
        <taxon>Eukaryota</taxon>
        <taxon>Fungi</taxon>
        <taxon>Dikarya</taxon>
        <taxon>Ascomycota</taxon>
        <taxon>Pezizomycotina</taxon>
        <taxon>Sordariomycetes</taxon>
        <taxon>Hypocreomycetidae</taxon>
        <taxon>Glomerellales</taxon>
        <taxon>Glomerellaceae</taxon>
        <taxon>Colletotrichum</taxon>
        <taxon>Colletotrichum gloeosporioides species complex</taxon>
    </lineage>
</organism>
<dbReference type="OrthoDB" id="7464126at2759"/>
<proteinExistence type="predicted"/>
<reference evidence="5" key="1">
    <citation type="journal article" date="2013" name="Mol. Plant Microbe Interact.">
        <title>Global aspects of pacC regulation of pathogenicity genes in Colletotrichum gloeosporioides as revealed by transcriptome analysis.</title>
        <authorList>
            <person name="Alkan N."/>
            <person name="Meng X."/>
            <person name="Friedlander G."/>
            <person name="Reuveni E."/>
            <person name="Sukno S."/>
            <person name="Sherman A."/>
            <person name="Thon M."/>
            <person name="Fluhr R."/>
            <person name="Prusky D."/>
        </authorList>
    </citation>
    <scope>NUCLEOTIDE SEQUENCE [LARGE SCALE GENOMIC DNA]</scope>
    <source>
        <strain evidence="5">Cg-14</strain>
    </source>
</reference>
<evidence type="ECO:0000256" key="1">
    <source>
        <dbReference type="ARBA" id="ARBA00022737"/>
    </source>
</evidence>
<gene>
    <name evidence="4" type="ORF">CGLO_03338</name>
</gene>
<keyword evidence="1" id="KW-0677">Repeat</keyword>
<dbReference type="AlphaFoldDB" id="T0LYJ4"/>
<dbReference type="InterPro" id="IPR056884">
    <property type="entry name" value="NPHP3-like_N"/>
</dbReference>
<evidence type="ECO:0000259" key="3">
    <source>
        <dbReference type="Pfam" id="PF24883"/>
    </source>
</evidence>
<accession>T0LYJ4</accession>
<feature type="domain" description="Nephrocystin 3-like N-terminal" evidence="3">
    <location>
        <begin position="343"/>
        <end position="497"/>
    </location>
</feature>